<comment type="caution">
    <text evidence="7">The sequence shown here is derived from an EMBL/GenBank/DDBJ whole genome shotgun (WGS) entry which is preliminary data.</text>
</comment>
<dbReference type="STRING" id="223900.GCA_000821045_02482"/>
<dbReference type="InterPro" id="IPR036908">
    <property type="entry name" value="RlpA-like_sf"/>
</dbReference>
<sequence length="130" mass="14056">MWRRVSRLVAVAGWAIAVVALAGCATDGGETSGTTSEHGQASYYHDRYQGQRTASGELYDAEALTAAHRKLPFDTRVRVTNLDNGRHVTVRINDRGPFTEGRVIDLSRRAAGRLGIIKAGTAPVRVTPLP</sequence>
<evidence type="ECO:0000313" key="8">
    <source>
        <dbReference type="Proteomes" id="UP000186806"/>
    </source>
</evidence>
<dbReference type="PROSITE" id="PS51257">
    <property type="entry name" value="PROKAR_LIPOPROTEIN"/>
    <property type="match status" value="1"/>
</dbReference>
<dbReference type="GO" id="GO:0071555">
    <property type="term" value="P:cell wall organization"/>
    <property type="evidence" value="ECO:0007669"/>
    <property type="project" value="UniProtKB-KW"/>
</dbReference>
<dbReference type="GO" id="GO:0005886">
    <property type="term" value="C:plasma membrane"/>
    <property type="evidence" value="ECO:0007669"/>
    <property type="project" value="UniProtKB-SubCell"/>
</dbReference>
<dbReference type="EC" id="4.2.2.-" evidence="3"/>
<keyword evidence="3" id="KW-1003">Cell membrane</keyword>
<dbReference type="InterPro" id="IPR012997">
    <property type="entry name" value="RplA"/>
</dbReference>
<dbReference type="RefSeq" id="WP_075369167.1">
    <property type="nucleotide sequence ID" value="NZ_MSDQ01000022.1"/>
</dbReference>
<evidence type="ECO:0000256" key="5">
    <source>
        <dbReference type="SAM" id="SignalP"/>
    </source>
</evidence>
<keyword evidence="8" id="KW-1185">Reference proteome</keyword>
<dbReference type="CDD" id="cd22268">
    <property type="entry name" value="DPBB_RlpA-like"/>
    <property type="match status" value="1"/>
</dbReference>
<dbReference type="AlphaFoldDB" id="A0A1Q8TCX9"/>
<feature type="signal peptide" evidence="5">
    <location>
        <begin position="1"/>
        <end position="22"/>
    </location>
</feature>
<evidence type="ECO:0000259" key="6">
    <source>
        <dbReference type="Pfam" id="PF03330"/>
    </source>
</evidence>
<dbReference type="SUPFAM" id="SSF50685">
    <property type="entry name" value="Barwin-like endoglucanases"/>
    <property type="match status" value="1"/>
</dbReference>
<feature type="chain" id="PRO_5013407594" description="Endolytic peptidoglycan transglycosylase RlpA" evidence="5">
    <location>
        <begin position="23"/>
        <end position="130"/>
    </location>
</feature>
<evidence type="ECO:0000256" key="2">
    <source>
        <dbReference type="ARBA" id="ARBA00023316"/>
    </source>
</evidence>
<proteinExistence type="inferred from homology"/>
<keyword evidence="2 3" id="KW-0961">Cell wall biogenesis/degradation</keyword>
<evidence type="ECO:0000256" key="3">
    <source>
        <dbReference type="HAMAP-Rule" id="MF_02071"/>
    </source>
</evidence>
<accession>A0A1Q8TCX9</accession>
<dbReference type="InterPro" id="IPR009009">
    <property type="entry name" value="RlpA-like_DPBB"/>
</dbReference>
<dbReference type="NCBIfam" id="TIGR00413">
    <property type="entry name" value="rlpA"/>
    <property type="match status" value="1"/>
</dbReference>
<dbReference type="PANTHER" id="PTHR34183:SF8">
    <property type="entry name" value="ENDOLYTIC PEPTIDOGLYCAN TRANSGLYCOSYLASE RLPA-RELATED"/>
    <property type="match status" value="1"/>
</dbReference>
<keyword evidence="5" id="KW-0732">Signal</keyword>
<reference evidence="7 8" key="1">
    <citation type="submission" date="2016-12" db="EMBL/GenBank/DDBJ databases">
        <title>Draft genome sequences of strains Salinicola socius SMB35, Salinicola sp. MH3R3-1 and Chromohalobacter sp. SMB17 from the Verkhnekamsk potash mining region of Russia.</title>
        <authorList>
            <person name="Mavrodi D.V."/>
            <person name="Olsson B.E."/>
            <person name="Korsakova E.S."/>
            <person name="Pyankova A."/>
            <person name="Mavrodi O.V."/>
            <person name="Plotnikova E.G."/>
        </authorList>
    </citation>
    <scope>NUCLEOTIDE SEQUENCE [LARGE SCALE GENOMIC DNA]</scope>
    <source>
        <strain evidence="7 8">SMB17</strain>
    </source>
</reference>
<evidence type="ECO:0000313" key="7">
    <source>
        <dbReference type="EMBL" id="OLO11537.1"/>
    </source>
</evidence>
<evidence type="ECO:0000256" key="1">
    <source>
        <dbReference type="ARBA" id="ARBA00023239"/>
    </source>
</evidence>
<dbReference type="Gene3D" id="2.40.40.10">
    <property type="entry name" value="RlpA-like domain"/>
    <property type="match status" value="1"/>
</dbReference>
<dbReference type="GO" id="GO:0000270">
    <property type="term" value="P:peptidoglycan metabolic process"/>
    <property type="evidence" value="ECO:0007669"/>
    <property type="project" value="UniProtKB-UniRule"/>
</dbReference>
<dbReference type="EMBL" id="MSDQ01000022">
    <property type="protein sequence ID" value="OLO11537.1"/>
    <property type="molecule type" value="Genomic_DNA"/>
</dbReference>
<protein>
    <recommendedName>
        <fullName evidence="3">Endolytic peptidoglycan transglycosylase RlpA</fullName>
        <ecNumber evidence="3">4.2.2.-</ecNumber>
    </recommendedName>
</protein>
<dbReference type="GO" id="GO:0008932">
    <property type="term" value="F:lytic endotransglycosylase activity"/>
    <property type="evidence" value="ECO:0007669"/>
    <property type="project" value="UniProtKB-UniRule"/>
</dbReference>
<evidence type="ECO:0000256" key="4">
    <source>
        <dbReference type="RuleBase" id="RU003495"/>
    </source>
</evidence>
<comment type="subcellular location">
    <subcellularLocation>
        <location evidence="3">Cell membrane</location>
        <topology evidence="3">Lipid-anchor</topology>
    </subcellularLocation>
</comment>
<feature type="domain" description="RlpA-like protein double-psi beta-barrel" evidence="6">
    <location>
        <begin position="37"/>
        <end position="126"/>
    </location>
</feature>
<dbReference type="PANTHER" id="PTHR34183">
    <property type="entry name" value="ENDOLYTIC PEPTIDOGLYCAN TRANSGLYCOSYLASE RLPA"/>
    <property type="match status" value="1"/>
</dbReference>
<comment type="function">
    <text evidence="3">Lytic transglycosylase with a strong preference for naked glycan strands that lack stem peptides.</text>
</comment>
<keyword evidence="1 3" id="KW-0456">Lyase</keyword>
<name>A0A1Q8TCX9_9GAMM</name>
<dbReference type="Pfam" id="PF03330">
    <property type="entry name" value="DPBB_1"/>
    <property type="match status" value="1"/>
</dbReference>
<gene>
    <name evidence="3" type="primary">rlpA</name>
    <name evidence="7" type="ORF">BTW10_09195</name>
</gene>
<keyword evidence="3" id="KW-0449">Lipoprotein</keyword>
<keyword evidence="3" id="KW-0564">Palmitate</keyword>
<dbReference type="HAMAP" id="MF_02071">
    <property type="entry name" value="RlpA"/>
    <property type="match status" value="1"/>
</dbReference>
<keyword evidence="3" id="KW-0472">Membrane</keyword>
<dbReference type="Proteomes" id="UP000186806">
    <property type="component" value="Unassembled WGS sequence"/>
</dbReference>
<dbReference type="InterPro" id="IPR034718">
    <property type="entry name" value="RlpA"/>
</dbReference>
<comment type="similarity">
    <text evidence="3 4">Belongs to the RlpA family.</text>
</comment>
<organism evidence="7 8">
    <name type="scientific">Chromohalobacter japonicus</name>
    <dbReference type="NCBI Taxonomy" id="223900"/>
    <lineage>
        <taxon>Bacteria</taxon>
        <taxon>Pseudomonadati</taxon>
        <taxon>Pseudomonadota</taxon>
        <taxon>Gammaproteobacteria</taxon>
        <taxon>Oceanospirillales</taxon>
        <taxon>Halomonadaceae</taxon>
        <taxon>Chromohalobacter</taxon>
    </lineage>
</organism>